<evidence type="ECO:0008006" key="2">
    <source>
        <dbReference type="Google" id="ProtNLM"/>
    </source>
</evidence>
<dbReference type="OrthoDB" id="265717at2759"/>
<dbReference type="Gene3D" id="1.25.40.10">
    <property type="entry name" value="Tetratricopeptide repeat domain"/>
    <property type="match status" value="1"/>
</dbReference>
<dbReference type="AlphaFoldDB" id="A0A1X7U0U8"/>
<proteinExistence type="predicted"/>
<protein>
    <recommendedName>
        <fullName evidence="2">Trafficking protein particle complex subunit 11 domain-containing protein</fullName>
    </recommendedName>
</protein>
<sequence length="137" mass="15703">MRECLMDSYIEQQKWREALQVAVALKGQYELYYSTYNPFLGLHCYKIAKLLQQVSEDTAALKESMKLLDKAIGILSVTHGSTHHCVVEGKRLLYDTGMELTGRKSSFASRWNTKRINRQSSSDINIPSIEMNIRISL</sequence>
<name>A0A1X7U0U8_AMPQE</name>
<accession>A0A1X7U0U8</accession>
<dbReference type="InterPro" id="IPR011990">
    <property type="entry name" value="TPR-like_helical_dom_sf"/>
</dbReference>
<dbReference type="InParanoid" id="A0A1X7U0U8"/>
<evidence type="ECO:0000313" key="1">
    <source>
        <dbReference type="EnsemblMetazoa" id="Aqu2.1.21221_001"/>
    </source>
</evidence>
<organism evidence="1">
    <name type="scientific">Amphimedon queenslandica</name>
    <name type="common">Sponge</name>
    <dbReference type="NCBI Taxonomy" id="400682"/>
    <lineage>
        <taxon>Eukaryota</taxon>
        <taxon>Metazoa</taxon>
        <taxon>Porifera</taxon>
        <taxon>Demospongiae</taxon>
        <taxon>Heteroscleromorpha</taxon>
        <taxon>Haplosclerida</taxon>
        <taxon>Niphatidae</taxon>
        <taxon>Amphimedon</taxon>
    </lineage>
</organism>
<dbReference type="EnsemblMetazoa" id="Aqu2.1.21221_001">
    <property type="protein sequence ID" value="Aqu2.1.21221_001"/>
    <property type="gene ID" value="Aqu2.1.21221"/>
</dbReference>
<dbReference type="eggNOG" id="KOG2084">
    <property type="taxonomic scope" value="Eukaryota"/>
</dbReference>
<reference evidence="1" key="1">
    <citation type="submission" date="2017-05" db="UniProtKB">
        <authorList>
            <consortium name="EnsemblMetazoa"/>
        </authorList>
    </citation>
    <scope>IDENTIFICATION</scope>
</reference>